<accession>A0A0P0X842</accession>
<evidence type="ECO:0000256" key="9">
    <source>
        <dbReference type="ARBA" id="ARBA00022955"/>
    </source>
</evidence>
<dbReference type="PROSITE" id="PS00086">
    <property type="entry name" value="CYTOCHROME_P450"/>
    <property type="match status" value="1"/>
</dbReference>
<dbReference type="GO" id="GO:0008168">
    <property type="term" value="F:methyltransferase activity"/>
    <property type="evidence" value="ECO:0007669"/>
    <property type="project" value="UniProtKB-KW"/>
</dbReference>
<dbReference type="InParanoid" id="A0A0P0X842"/>
<keyword evidence="11 26" id="KW-0408">Iron</keyword>
<dbReference type="Gene3D" id="1.10.630.10">
    <property type="entry name" value="Cytochrome P450"/>
    <property type="match status" value="1"/>
</dbReference>
<keyword evidence="29" id="KW-1185">Reference proteome</keyword>
<keyword evidence="12" id="KW-0756">Sterol biosynthesis</keyword>
<dbReference type="GO" id="GO:0005506">
    <property type="term" value="F:iron ion binding"/>
    <property type="evidence" value="ECO:0007669"/>
    <property type="project" value="InterPro"/>
</dbReference>
<evidence type="ECO:0000256" key="6">
    <source>
        <dbReference type="ARBA" id="ARBA00022617"/>
    </source>
</evidence>
<keyword evidence="15" id="KW-0472">Membrane</keyword>
<dbReference type="PaxDb" id="39947-A0A0P0X842"/>
<dbReference type="Gramene" id="Os07t0567100-00">
    <property type="protein sequence ID" value="Os07t0567100-00"/>
    <property type="gene ID" value="Os07g0567100"/>
</dbReference>
<dbReference type="PRINTS" id="PR00385">
    <property type="entry name" value="P450"/>
</dbReference>
<keyword evidence="7" id="KW-0808">Transferase</keyword>
<name>A0A0P0X842_ORYSJ</name>
<dbReference type="STRING" id="39947.A0A0P0X842"/>
<comment type="cofactor">
    <cofactor evidence="1 26">
        <name>heme</name>
        <dbReference type="ChEBI" id="CHEBI:30413"/>
    </cofactor>
</comment>
<protein>
    <recommendedName>
        <fullName evidence="25">Obtusifoliol 14-alpha demethylase</fullName>
        <ecNumber evidence="19">1.14.14.154</ecNumber>
    </recommendedName>
    <alternativeName>
        <fullName evidence="20">CYPLI</fullName>
    </alternativeName>
    <alternativeName>
        <fullName evidence="22">Cytochrome P450 51</fullName>
    </alternativeName>
    <alternativeName>
        <fullName evidence="21">Cytochrome P450-LIA1</fullName>
    </alternativeName>
</protein>
<reference evidence="29" key="1">
    <citation type="journal article" date="2005" name="Nature">
        <title>The map-based sequence of the rice genome.</title>
        <authorList>
            <consortium name="International rice genome sequencing project (IRGSP)"/>
            <person name="Matsumoto T."/>
            <person name="Wu J."/>
            <person name="Kanamori H."/>
            <person name="Katayose Y."/>
            <person name="Fujisawa M."/>
            <person name="Namiki N."/>
            <person name="Mizuno H."/>
            <person name="Yamamoto K."/>
            <person name="Antonio B.A."/>
            <person name="Baba T."/>
            <person name="Sakata K."/>
            <person name="Nagamura Y."/>
            <person name="Aoki H."/>
            <person name="Arikawa K."/>
            <person name="Arita K."/>
            <person name="Bito T."/>
            <person name="Chiden Y."/>
            <person name="Fujitsuka N."/>
            <person name="Fukunaka R."/>
            <person name="Hamada M."/>
            <person name="Harada C."/>
            <person name="Hayashi A."/>
            <person name="Hijishita S."/>
            <person name="Honda M."/>
            <person name="Hosokawa S."/>
            <person name="Ichikawa Y."/>
            <person name="Idonuma A."/>
            <person name="Iijima M."/>
            <person name="Ikeda M."/>
            <person name="Ikeno M."/>
            <person name="Ito K."/>
            <person name="Ito S."/>
            <person name="Ito T."/>
            <person name="Ito Y."/>
            <person name="Ito Y."/>
            <person name="Iwabuchi A."/>
            <person name="Kamiya K."/>
            <person name="Karasawa W."/>
            <person name="Kurita K."/>
            <person name="Katagiri S."/>
            <person name="Kikuta A."/>
            <person name="Kobayashi H."/>
            <person name="Kobayashi N."/>
            <person name="Machita K."/>
            <person name="Maehara T."/>
            <person name="Masukawa M."/>
            <person name="Mizubayashi T."/>
            <person name="Mukai Y."/>
            <person name="Nagasaki H."/>
            <person name="Nagata Y."/>
            <person name="Naito S."/>
            <person name="Nakashima M."/>
            <person name="Nakama Y."/>
            <person name="Nakamichi Y."/>
            <person name="Nakamura M."/>
            <person name="Meguro A."/>
            <person name="Negishi M."/>
            <person name="Ohta I."/>
            <person name="Ohta T."/>
            <person name="Okamoto M."/>
            <person name="Ono N."/>
            <person name="Saji S."/>
            <person name="Sakaguchi M."/>
            <person name="Sakai K."/>
            <person name="Shibata M."/>
            <person name="Shimokawa T."/>
            <person name="Song J."/>
            <person name="Takazaki Y."/>
            <person name="Terasawa K."/>
            <person name="Tsugane M."/>
            <person name="Tsuji K."/>
            <person name="Ueda S."/>
            <person name="Waki K."/>
            <person name="Yamagata H."/>
            <person name="Yamamoto M."/>
            <person name="Yamamoto S."/>
            <person name="Yamane H."/>
            <person name="Yoshiki S."/>
            <person name="Yoshihara R."/>
            <person name="Yukawa K."/>
            <person name="Zhong H."/>
            <person name="Yano M."/>
            <person name="Yuan Q."/>
            <person name="Ouyang S."/>
            <person name="Liu J."/>
            <person name="Jones K.M."/>
            <person name="Gansberger K."/>
            <person name="Moffat K."/>
            <person name="Hill J."/>
            <person name="Bera J."/>
            <person name="Fadrosh D."/>
            <person name="Jin S."/>
            <person name="Johri S."/>
            <person name="Kim M."/>
            <person name="Overton L."/>
            <person name="Reardon M."/>
            <person name="Tsitrin T."/>
            <person name="Vuong H."/>
            <person name="Weaver B."/>
            <person name="Ciecko A."/>
            <person name="Tallon L."/>
            <person name="Jackson J."/>
            <person name="Pai G."/>
            <person name="Aken S.V."/>
            <person name="Utterback T."/>
            <person name="Reidmuller S."/>
            <person name="Feldblyum T."/>
            <person name="Hsiao J."/>
            <person name="Zismann V."/>
            <person name="Iobst S."/>
            <person name="de Vazeille A.R."/>
            <person name="Buell C.R."/>
            <person name="Ying K."/>
            <person name="Li Y."/>
            <person name="Lu T."/>
            <person name="Huang Y."/>
            <person name="Zhao Q."/>
            <person name="Feng Q."/>
            <person name="Zhang L."/>
            <person name="Zhu J."/>
            <person name="Weng Q."/>
            <person name="Mu J."/>
            <person name="Lu Y."/>
            <person name="Fan D."/>
            <person name="Liu Y."/>
            <person name="Guan J."/>
            <person name="Zhang Y."/>
            <person name="Yu S."/>
            <person name="Liu X."/>
            <person name="Zhang Y."/>
            <person name="Hong G."/>
            <person name="Han B."/>
            <person name="Choisne N."/>
            <person name="Demange N."/>
            <person name="Orjeda G."/>
            <person name="Samain S."/>
            <person name="Cattolico L."/>
            <person name="Pelletier E."/>
            <person name="Couloux A."/>
            <person name="Segurens B."/>
            <person name="Wincker P."/>
            <person name="D'Hont A."/>
            <person name="Scarpelli C."/>
            <person name="Weissenbach J."/>
            <person name="Salanoubat M."/>
            <person name="Quetier F."/>
            <person name="Yu Y."/>
            <person name="Kim H.R."/>
            <person name="Rambo T."/>
            <person name="Currie J."/>
            <person name="Collura K."/>
            <person name="Luo M."/>
            <person name="Yang T."/>
            <person name="Ammiraju J.S.S."/>
            <person name="Engler F."/>
            <person name="Soderlund C."/>
            <person name="Wing R.A."/>
            <person name="Palmer L.E."/>
            <person name="de la Bastide M."/>
            <person name="Spiegel L."/>
            <person name="Nascimento L."/>
            <person name="Zutavern T."/>
            <person name="O'Shaughnessy A."/>
            <person name="Dike S."/>
            <person name="Dedhia N."/>
            <person name="Preston R."/>
            <person name="Balija V."/>
            <person name="McCombie W.R."/>
            <person name="Chow T."/>
            <person name="Chen H."/>
            <person name="Chung M."/>
            <person name="Chen C."/>
            <person name="Shaw J."/>
            <person name="Wu H."/>
            <person name="Hsiao K."/>
            <person name="Chao Y."/>
            <person name="Chu M."/>
            <person name="Cheng C."/>
            <person name="Hour A."/>
            <person name="Lee P."/>
            <person name="Lin S."/>
            <person name="Lin Y."/>
            <person name="Liou J."/>
            <person name="Liu S."/>
            <person name="Hsing Y."/>
            <person name="Raghuvanshi S."/>
            <person name="Mohanty A."/>
            <person name="Bharti A.K."/>
            <person name="Gaur A."/>
            <person name="Gupta V."/>
            <person name="Kumar D."/>
            <person name="Ravi V."/>
            <person name="Vij S."/>
            <person name="Kapur A."/>
            <person name="Khurana P."/>
            <person name="Khurana P."/>
            <person name="Khurana J.P."/>
            <person name="Tyagi A.K."/>
            <person name="Gaikwad K."/>
            <person name="Singh A."/>
            <person name="Dalal V."/>
            <person name="Srivastava S."/>
            <person name="Dixit A."/>
            <person name="Pal A.K."/>
            <person name="Ghazi I.A."/>
            <person name="Yadav M."/>
            <person name="Pandit A."/>
            <person name="Bhargava A."/>
            <person name="Sureshbabu K."/>
            <person name="Batra K."/>
            <person name="Sharma T.R."/>
            <person name="Mohapatra T."/>
            <person name="Singh N.K."/>
            <person name="Messing J."/>
            <person name="Nelson A.B."/>
            <person name="Fuks G."/>
            <person name="Kavchok S."/>
            <person name="Keizer G."/>
            <person name="Linton E."/>
            <person name="Llaca V."/>
            <person name="Song R."/>
            <person name="Tanyolac B."/>
            <person name="Young S."/>
            <person name="Ho-Il K."/>
            <person name="Hahn J.H."/>
            <person name="Sangsakoo G."/>
            <person name="Vanavichit A."/>
            <person name="de Mattos Luiz.A.T."/>
            <person name="Zimmer P.D."/>
            <person name="Malone G."/>
            <person name="Dellagostin O."/>
            <person name="de Oliveira A.C."/>
            <person name="Bevan M."/>
            <person name="Bancroft I."/>
            <person name="Minx P."/>
            <person name="Cordum H."/>
            <person name="Wilson R."/>
            <person name="Cheng Z."/>
            <person name="Jin W."/>
            <person name="Jiang J."/>
            <person name="Leong S.A."/>
            <person name="Iwama H."/>
            <person name="Gojobori T."/>
            <person name="Itoh T."/>
            <person name="Niimura Y."/>
            <person name="Fujii Y."/>
            <person name="Habara T."/>
            <person name="Sakai H."/>
            <person name="Sato Y."/>
            <person name="Wilson G."/>
            <person name="Kumar K."/>
            <person name="McCouch S."/>
            <person name="Juretic N."/>
            <person name="Hoen D."/>
            <person name="Wright S."/>
            <person name="Bruskiewich R."/>
            <person name="Bureau T."/>
            <person name="Miyao A."/>
            <person name="Hirochika H."/>
            <person name="Nishikawa T."/>
            <person name="Kadowaki K."/>
            <person name="Sugiura M."/>
            <person name="Burr B."/>
            <person name="Sasaki T."/>
        </authorList>
    </citation>
    <scope>NUCLEOTIDE SEQUENCE [LARGE SCALE GENOMIC DNA]</scope>
    <source>
        <strain evidence="29">cv. Nipponbare</strain>
    </source>
</reference>
<evidence type="ECO:0000256" key="7">
    <source>
        <dbReference type="ARBA" id="ARBA00022679"/>
    </source>
</evidence>
<dbReference type="PANTHER" id="PTHR24304:SF2">
    <property type="entry name" value="24-HYDROXYCHOLESTEROL 7-ALPHA-HYDROXYLASE"/>
    <property type="match status" value="1"/>
</dbReference>
<dbReference type="GO" id="GO:0016020">
    <property type="term" value="C:membrane"/>
    <property type="evidence" value="ECO:0007669"/>
    <property type="project" value="UniProtKB-SubCell"/>
</dbReference>
<dbReference type="InterPro" id="IPR036396">
    <property type="entry name" value="Cyt_P450_sf"/>
</dbReference>
<evidence type="ECO:0000256" key="13">
    <source>
        <dbReference type="ARBA" id="ARBA00023033"/>
    </source>
</evidence>
<reference evidence="28 29" key="2">
    <citation type="journal article" date="2013" name="Plant Cell Physiol.">
        <title>Rice Annotation Project Database (RAP-DB): an integrative and interactive database for rice genomics.</title>
        <authorList>
            <person name="Sakai H."/>
            <person name="Lee S.S."/>
            <person name="Tanaka T."/>
            <person name="Numa H."/>
            <person name="Kim J."/>
            <person name="Kawahara Y."/>
            <person name="Wakimoto H."/>
            <person name="Yang C.C."/>
            <person name="Iwamoto M."/>
            <person name="Abe T."/>
            <person name="Yamada Y."/>
            <person name="Muto A."/>
            <person name="Inokuchi H."/>
            <person name="Ikemura T."/>
            <person name="Matsumoto T."/>
            <person name="Sasaki T."/>
            <person name="Itoh T."/>
        </authorList>
    </citation>
    <scope>NUCLEOTIDE SEQUENCE [LARGE SCALE GENOMIC DNA]</scope>
    <source>
        <strain evidence="29">cv. Nipponbare</strain>
    </source>
</reference>
<evidence type="ECO:0000256" key="27">
    <source>
        <dbReference type="RuleBase" id="RU000461"/>
    </source>
</evidence>
<evidence type="ECO:0000256" key="15">
    <source>
        <dbReference type="ARBA" id="ARBA00023136"/>
    </source>
</evidence>
<gene>
    <name evidence="28" type="ordered locus">Os07g0567100</name>
    <name evidence="28" type="ORF">OSNPB_070567100</name>
</gene>
<feature type="binding site" description="axial binding residue" evidence="26">
    <location>
        <position position="446"/>
    </location>
    <ligand>
        <name>heme</name>
        <dbReference type="ChEBI" id="CHEBI:30413"/>
    </ligand>
    <ligandPart>
        <name>Fe</name>
        <dbReference type="ChEBI" id="CHEBI:18248"/>
    </ligandPart>
</feature>
<dbReference type="EMBL" id="AP014963">
    <property type="protein sequence ID" value="BAT02190.1"/>
    <property type="molecule type" value="Genomic_DNA"/>
</dbReference>
<evidence type="ECO:0000313" key="29">
    <source>
        <dbReference type="Proteomes" id="UP000059680"/>
    </source>
</evidence>
<dbReference type="SUPFAM" id="SSF48264">
    <property type="entry name" value="Cytochrome P450"/>
    <property type="match status" value="1"/>
</dbReference>
<dbReference type="EC" id="1.14.14.154" evidence="19"/>
<evidence type="ECO:0000256" key="20">
    <source>
        <dbReference type="ARBA" id="ARBA00042370"/>
    </source>
</evidence>
<comment type="similarity">
    <text evidence="3 27">Belongs to the cytochrome P450 family.</text>
</comment>
<dbReference type="Pfam" id="PF00067">
    <property type="entry name" value="p450"/>
    <property type="match status" value="1"/>
</dbReference>
<dbReference type="InterPro" id="IPR001128">
    <property type="entry name" value="Cyt_P450"/>
</dbReference>
<comment type="function">
    <text evidence="24">Catalyzes the 14-alpha demethylation of obtusifoliol to 4 alpha-methyl-5 alpha-ergosta-8,14,24(28)-trien-3 beta-ol.</text>
</comment>
<dbReference type="FunCoup" id="A0A0P0X842">
    <property type="interactions" value="913"/>
</dbReference>
<evidence type="ECO:0000256" key="11">
    <source>
        <dbReference type="ARBA" id="ARBA00023004"/>
    </source>
</evidence>
<dbReference type="FunFam" id="1.10.630.10:FF:000028">
    <property type="entry name" value="Cytochrome p450 51g1"/>
    <property type="match status" value="1"/>
</dbReference>
<organism evidence="28 29">
    <name type="scientific">Oryza sativa subsp. japonica</name>
    <name type="common">Rice</name>
    <dbReference type="NCBI Taxonomy" id="39947"/>
    <lineage>
        <taxon>Eukaryota</taxon>
        <taxon>Viridiplantae</taxon>
        <taxon>Streptophyta</taxon>
        <taxon>Embryophyta</taxon>
        <taxon>Tracheophyta</taxon>
        <taxon>Spermatophyta</taxon>
        <taxon>Magnoliopsida</taxon>
        <taxon>Liliopsida</taxon>
        <taxon>Poales</taxon>
        <taxon>Poaceae</taxon>
        <taxon>BOP clade</taxon>
        <taxon>Oryzoideae</taxon>
        <taxon>Oryzeae</taxon>
        <taxon>Oryzinae</taxon>
        <taxon>Oryza</taxon>
        <taxon>Oryza sativa</taxon>
    </lineage>
</organism>
<dbReference type="InterPro" id="IPR050529">
    <property type="entry name" value="CYP450_sterol_14alpha_dmase"/>
</dbReference>
<dbReference type="OMA" id="TEQIAIC"/>
<keyword evidence="9" id="KW-0752">Steroid biosynthesis</keyword>
<keyword evidence="13 27" id="KW-0503">Monooxygenase</keyword>
<evidence type="ECO:0000256" key="12">
    <source>
        <dbReference type="ARBA" id="ARBA00023011"/>
    </source>
</evidence>
<evidence type="ECO:0000256" key="23">
    <source>
        <dbReference type="ARBA" id="ARBA00051013"/>
    </source>
</evidence>
<evidence type="ECO:0000256" key="19">
    <source>
        <dbReference type="ARBA" id="ARBA00038974"/>
    </source>
</evidence>
<keyword evidence="17" id="KW-0753">Steroid metabolism</keyword>
<dbReference type="InterPro" id="IPR017972">
    <property type="entry name" value="Cyt_P450_CS"/>
</dbReference>
<dbReference type="AlphaFoldDB" id="A0A0P0X842"/>
<keyword evidence="6 26" id="KW-0349">Heme</keyword>
<proteinExistence type="inferred from homology"/>
<evidence type="ECO:0000256" key="8">
    <source>
        <dbReference type="ARBA" id="ARBA00022723"/>
    </source>
</evidence>
<evidence type="ECO:0000256" key="16">
    <source>
        <dbReference type="ARBA" id="ARBA00023166"/>
    </source>
</evidence>
<dbReference type="PRINTS" id="PR00465">
    <property type="entry name" value="EP450IV"/>
</dbReference>
<keyword evidence="4" id="KW-0444">Lipid biosynthesis</keyword>
<reference evidence="28 29" key="3">
    <citation type="journal article" date="2013" name="Rice">
        <title>Improvement of the Oryza sativa Nipponbare reference genome using next generation sequence and optical map data.</title>
        <authorList>
            <person name="Kawahara Y."/>
            <person name="de la Bastide M."/>
            <person name="Hamilton J.P."/>
            <person name="Kanamori H."/>
            <person name="McCombie W.R."/>
            <person name="Ouyang S."/>
            <person name="Schwartz D.C."/>
            <person name="Tanaka T."/>
            <person name="Wu J."/>
            <person name="Zhou S."/>
            <person name="Childs K.L."/>
            <person name="Davidson R.M."/>
            <person name="Lin H."/>
            <person name="Quesada-Ocampo L."/>
            <person name="Vaillancourt B."/>
            <person name="Sakai H."/>
            <person name="Lee S.S."/>
            <person name="Kim J."/>
            <person name="Numa H."/>
            <person name="Itoh T."/>
            <person name="Buell C.R."/>
            <person name="Matsumoto T."/>
        </authorList>
    </citation>
    <scope>NUCLEOTIDE SEQUENCE [LARGE SCALE GENOMIC DNA]</scope>
    <source>
        <strain evidence="29">cv. Nipponbare</strain>
    </source>
</reference>
<evidence type="ECO:0000256" key="4">
    <source>
        <dbReference type="ARBA" id="ARBA00022516"/>
    </source>
</evidence>
<evidence type="ECO:0000256" key="1">
    <source>
        <dbReference type="ARBA" id="ARBA00001971"/>
    </source>
</evidence>
<dbReference type="InterPro" id="IPR002403">
    <property type="entry name" value="Cyt_P450_E_grp-IV"/>
</dbReference>
<dbReference type="Proteomes" id="UP000059680">
    <property type="component" value="Chromosome 7"/>
</dbReference>
<sequence>MDMAAAAAVWFSAIAAVLLAASTIAVVVVAKMTGKRNGGAAAAAAAAAEAELPLPPVVSGVSLIIPVITRGPMAVADELYVKLGSVFTVSFLGVVKATFLVGPEVQGGFYSRPESEVHQGGTYRMTVPMFGRGVMYDVDVATRSEQIAVCFEALRPTKLRSSTVTMVRETEEYFAKWGEQGTVDLKRELDLLILTIASRVLLGKEVRETMFADVVASFHELMDNSMHLISLCFPNLPIPRHRRRDTASARLKELFSRAIQLRRGSGRAEDDVLQRFLESRYRDGRAMSDNEITGMLIALVVAGQHMSSSASTWTGAFLLRDPKHLAAAVDEQRRLIGDDRVDYDALTTGMSTLHRCIKEALRMHPPAPALVRTVRRGFAVWTREGKEYRMPAGHSVVSYAAFNHRLGYVYRDPDEYDPERFGPERKEDRVAGKFSFTAFGGGRHACLGEHYAFLKMKVIWSYLLRNFELELVSPFPEVELNNIMLGPRGEVMVRYKRRKLTST</sequence>
<comment type="subcellular location">
    <subcellularLocation>
        <location evidence="2">Membrane</location>
        <topology evidence="2">Single-pass membrane protein</topology>
    </subcellularLocation>
</comment>
<keyword evidence="10 27" id="KW-0560">Oxidoreductase</keyword>
<comment type="catalytic activity">
    <reaction evidence="23">
        <text>a 14alpha-methyl steroid + 3 reduced [NADPH--hemoprotein reductase] + 3 O2 = a Delta(14) steroid + formate + 3 oxidized [NADPH--hemoprotein reductase] + 4 H2O + 4 H(+)</text>
        <dbReference type="Rhea" id="RHEA:54028"/>
        <dbReference type="Rhea" id="RHEA-COMP:11964"/>
        <dbReference type="Rhea" id="RHEA-COMP:11965"/>
        <dbReference type="ChEBI" id="CHEBI:15377"/>
        <dbReference type="ChEBI" id="CHEBI:15378"/>
        <dbReference type="ChEBI" id="CHEBI:15379"/>
        <dbReference type="ChEBI" id="CHEBI:15740"/>
        <dbReference type="ChEBI" id="CHEBI:57618"/>
        <dbReference type="ChEBI" id="CHEBI:58210"/>
        <dbReference type="ChEBI" id="CHEBI:138029"/>
        <dbReference type="ChEBI" id="CHEBI:138031"/>
        <dbReference type="EC" id="1.14.14.154"/>
    </reaction>
</comment>
<evidence type="ECO:0000313" key="28">
    <source>
        <dbReference type="EMBL" id="BAT02190.1"/>
    </source>
</evidence>
<evidence type="ECO:0000256" key="26">
    <source>
        <dbReference type="PIRSR" id="PIRSR602403-1"/>
    </source>
</evidence>
<evidence type="ECO:0000256" key="24">
    <source>
        <dbReference type="ARBA" id="ARBA00058467"/>
    </source>
</evidence>
<evidence type="ECO:0000256" key="25">
    <source>
        <dbReference type="ARBA" id="ARBA00072797"/>
    </source>
</evidence>
<dbReference type="GO" id="GO:0008398">
    <property type="term" value="F:sterol 14-demethylase activity"/>
    <property type="evidence" value="ECO:0007669"/>
    <property type="project" value="UniProtKB-EC"/>
</dbReference>
<keyword evidence="14" id="KW-0443">Lipid metabolism</keyword>
<dbReference type="GO" id="GO:0032259">
    <property type="term" value="P:methylation"/>
    <property type="evidence" value="ECO:0007669"/>
    <property type="project" value="UniProtKB-KW"/>
</dbReference>
<dbReference type="PANTHER" id="PTHR24304">
    <property type="entry name" value="CYTOCHROME P450 FAMILY 7"/>
    <property type="match status" value="1"/>
</dbReference>
<dbReference type="eggNOG" id="KOG0684">
    <property type="taxonomic scope" value="Eukaryota"/>
</dbReference>
<evidence type="ECO:0000256" key="2">
    <source>
        <dbReference type="ARBA" id="ARBA00004167"/>
    </source>
</evidence>
<keyword evidence="8 26" id="KW-0479">Metal-binding</keyword>
<keyword evidence="5" id="KW-0489">Methyltransferase</keyword>
<evidence type="ECO:0000256" key="3">
    <source>
        <dbReference type="ARBA" id="ARBA00010617"/>
    </source>
</evidence>
<dbReference type="SMR" id="A0A0P0X842"/>
<evidence type="ECO:0000256" key="17">
    <source>
        <dbReference type="ARBA" id="ARBA00023221"/>
    </source>
</evidence>
<keyword evidence="16" id="KW-1207">Sterol metabolism</keyword>
<evidence type="ECO:0000256" key="5">
    <source>
        <dbReference type="ARBA" id="ARBA00022603"/>
    </source>
</evidence>
<evidence type="ECO:0000256" key="14">
    <source>
        <dbReference type="ARBA" id="ARBA00023098"/>
    </source>
</evidence>
<evidence type="ECO:0000256" key="22">
    <source>
        <dbReference type="ARBA" id="ARBA00042983"/>
    </source>
</evidence>
<dbReference type="GO" id="GO:0020037">
    <property type="term" value="F:heme binding"/>
    <property type="evidence" value="ECO:0007669"/>
    <property type="project" value="InterPro"/>
</dbReference>
<dbReference type="CDD" id="cd11042">
    <property type="entry name" value="CYP51-like"/>
    <property type="match status" value="1"/>
</dbReference>
<evidence type="ECO:0000256" key="10">
    <source>
        <dbReference type="ARBA" id="ARBA00023002"/>
    </source>
</evidence>
<evidence type="ECO:0000256" key="18">
    <source>
        <dbReference type="ARBA" id="ARBA00037887"/>
    </source>
</evidence>
<comment type="pathway">
    <text evidence="18">Steroid biosynthesis; zymosterol biosynthesis; zymosterol from lanosterol: step 1/6.</text>
</comment>
<dbReference type="GO" id="GO:0016491">
    <property type="term" value="F:oxidoreductase activity"/>
    <property type="evidence" value="ECO:0000318"/>
    <property type="project" value="GO_Central"/>
</dbReference>
<dbReference type="GO" id="GO:0016126">
    <property type="term" value="P:sterol biosynthetic process"/>
    <property type="evidence" value="ECO:0000318"/>
    <property type="project" value="GO_Central"/>
</dbReference>
<evidence type="ECO:0000256" key="21">
    <source>
        <dbReference type="ARBA" id="ARBA00042513"/>
    </source>
</evidence>